<dbReference type="Pfam" id="PF00067">
    <property type="entry name" value="p450"/>
    <property type="match status" value="1"/>
</dbReference>
<protein>
    <submittedName>
        <fullName evidence="8">Cytochrome P450</fullName>
    </submittedName>
</protein>
<accession>A0AAW6LS55</accession>
<reference evidence="8" key="1">
    <citation type="submission" date="2023-02" db="EMBL/GenBank/DDBJ databases">
        <title>A novel hydrolase synthesized by Rhodococcus erythropolis HQ is responsible for the detoxification of Zearalenone.</title>
        <authorList>
            <person name="Hu J."/>
            <person name="Xu J."/>
        </authorList>
    </citation>
    <scope>NUCLEOTIDE SEQUENCE</scope>
    <source>
        <strain evidence="8">HQ</strain>
    </source>
</reference>
<dbReference type="GO" id="GO:0016705">
    <property type="term" value="F:oxidoreductase activity, acting on paired donors, with incorporation or reduction of molecular oxygen"/>
    <property type="evidence" value="ECO:0007669"/>
    <property type="project" value="InterPro"/>
</dbReference>
<keyword evidence="5 7" id="KW-0408">Iron</keyword>
<evidence type="ECO:0000256" key="4">
    <source>
        <dbReference type="ARBA" id="ARBA00023002"/>
    </source>
</evidence>
<dbReference type="AlphaFoldDB" id="A0AAW6LS55"/>
<evidence type="ECO:0000256" key="7">
    <source>
        <dbReference type="RuleBase" id="RU000461"/>
    </source>
</evidence>
<dbReference type="PANTHER" id="PTHR46696:SF6">
    <property type="entry name" value="P450, PUTATIVE (EUROFUNG)-RELATED"/>
    <property type="match status" value="1"/>
</dbReference>
<dbReference type="InterPro" id="IPR001128">
    <property type="entry name" value="Cyt_P450"/>
</dbReference>
<sequence length="350" mass="38428">MVTRYDEVREALSAPTIFSSADGVFIPPTGTPRAAAMEFDDPQHAVWRKIMEPPLTVRAVRAFEPTILEIADFLIDDFASRGSADLVHELAEPLPSIVIGRVVGLDHDEALAARDVAARLYSSIGTSEFSVEMEAFGELVESQLASRRSHPRQDFLSDLASGTVEGVPIDSDGVSSLMLAYLLGGHHSTGSGIAALLHDILTREEVRQAVTSADDNQKAMTRAVDESLRLNTPLQYFARTVVQDTTIADERIEQGSRVLLDLAAANRDPRRFEDPEEFHLDRRRNTHIAFGGGSHVCLGQHLARAEIRITVSRVLERLPDLQLTEKCREKVVAGKLLTTESLPVVFSAEV</sequence>
<evidence type="ECO:0000313" key="8">
    <source>
        <dbReference type="EMBL" id="MDE8649329.1"/>
    </source>
</evidence>
<dbReference type="SUPFAM" id="SSF48264">
    <property type="entry name" value="Cytochrome P450"/>
    <property type="match status" value="1"/>
</dbReference>
<dbReference type="GO" id="GO:0020037">
    <property type="term" value="F:heme binding"/>
    <property type="evidence" value="ECO:0007669"/>
    <property type="project" value="InterPro"/>
</dbReference>
<evidence type="ECO:0000256" key="1">
    <source>
        <dbReference type="ARBA" id="ARBA00010617"/>
    </source>
</evidence>
<dbReference type="Proteomes" id="UP001217325">
    <property type="component" value="Unassembled WGS sequence"/>
</dbReference>
<evidence type="ECO:0000256" key="3">
    <source>
        <dbReference type="ARBA" id="ARBA00022723"/>
    </source>
</evidence>
<keyword evidence="3 7" id="KW-0479">Metal-binding</keyword>
<gene>
    <name evidence="8" type="ORF">PXH69_30595</name>
</gene>
<dbReference type="PRINTS" id="PR00359">
    <property type="entry name" value="BP450"/>
</dbReference>
<dbReference type="Gene3D" id="1.10.630.10">
    <property type="entry name" value="Cytochrome P450"/>
    <property type="match status" value="1"/>
</dbReference>
<dbReference type="InterPro" id="IPR036396">
    <property type="entry name" value="Cyt_P450_sf"/>
</dbReference>
<dbReference type="InterPro" id="IPR017972">
    <property type="entry name" value="Cyt_P450_CS"/>
</dbReference>
<evidence type="ECO:0000256" key="5">
    <source>
        <dbReference type="ARBA" id="ARBA00023004"/>
    </source>
</evidence>
<dbReference type="GO" id="GO:0004497">
    <property type="term" value="F:monooxygenase activity"/>
    <property type="evidence" value="ECO:0007669"/>
    <property type="project" value="UniProtKB-KW"/>
</dbReference>
<dbReference type="PANTHER" id="PTHR46696">
    <property type="entry name" value="P450, PUTATIVE (EUROFUNG)-RELATED"/>
    <property type="match status" value="1"/>
</dbReference>
<dbReference type="InterPro" id="IPR002397">
    <property type="entry name" value="Cyt_P450_B"/>
</dbReference>
<comment type="caution">
    <text evidence="8">The sequence shown here is derived from an EMBL/GenBank/DDBJ whole genome shotgun (WGS) entry which is preliminary data.</text>
</comment>
<comment type="similarity">
    <text evidence="1 7">Belongs to the cytochrome P450 family.</text>
</comment>
<keyword evidence="6 7" id="KW-0503">Monooxygenase</keyword>
<evidence type="ECO:0000256" key="6">
    <source>
        <dbReference type="ARBA" id="ARBA00023033"/>
    </source>
</evidence>
<organism evidence="8 9">
    <name type="scientific">Rhodococcus qingshengii</name>
    <dbReference type="NCBI Taxonomy" id="334542"/>
    <lineage>
        <taxon>Bacteria</taxon>
        <taxon>Bacillati</taxon>
        <taxon>Actinomycetota</taxon>
        <taxon>Actinomycetes</taxon>
        <taxon>Mycobacteriales</taxon>
        <taxon>Nocardiaceae</taxon>
        <taxon>Rhodococcus</taxon>
        <taxon>Rhodococcus erythropolis group</taxon>
    </lineage>
</organism>
<dbReference type="PROSITE" id="PS00086">
    <property type="entry name" value="CYTOCHROME_P450"/>
    <property type="match status" value="1"/>
</dbReference>
<name>A0AAW6LS55_RHOSG</name>
<evidence type="ECO:0000256" key="2">
    <source>
        <dbReference type="ARBA" id="ARBA00022617"/>
    </source>
</evidence>
<dbReference type="RefSeq" id="WP_256521048.1">
    <property type="nucleotide sequence ID" value="NZ_CP089607.1"/>
</dbReference>
<proteinExistence type="inferred from homology"/>
<dbReference type="GO" id="GO:0005506">
    <property type="term" value="F:iron ion binding"/>
    <property type="evidence" value="ECO:0007669"/>
    <property type="project" value="InterPro"/>
</dbReference>
<keyword evidence="2 7" id="KW-0349">Heme</keyword>
<evidence type="ECO:0000313" key="9">
    <source>
        <dbReference type="Proteomes" id="UP001217325"/>
    </source>
</evidence>
<dbReference type="EMBL" id="JARDXE010000026">
    <property type="protein sequence ID" value="MDE8649329.1"/>
    <property type="molecule type" value="Genomic_DNA"/>
</dbReference>
<keyword evidence="4 7" id="KW-0560">Oxidoreductase</keyword>